<dbReference type="EMBL" id="BAAALS010000013">
    <property type="protein sequence ID" value="GAA1757068.1"/>
    <property type="molecule type" value="Genomic_DNA"/>
</dbReference>
<comment type="caution">
    <text evidence="8">The sequence shown here is derived from an EMBL/GenBank/DDBJ whole genome shotgun (WGS) entry which is preliminary data.</text>
</comment>
<comment type="subcellular location">
    <subcellularLocation>
        <location evidence="6">Cell membrane</location>
        <topology evidence="6">Multi-pass membrane protein</topology>
    </subcellularLocation>
    <subcellularLocation>
        <location evidence="1">Membrane</location>
        <topology evidence="1">Multi-pass membrane protein</topology>
    </subcellularLocation>
</comment>
<evidence type="ECO:0000313" key="9">
    <source>
        <dbReference type="Proteomes" id="UP001500655"/>
    </source>
</evidence>
<proteinExistence type="inferred from homology"/>
<name>A0ABP4WKT3_9ACTN</name>
<feature type="transmembrane region" description="Helical" evidence="6">
    <location>
        <begin position="197"/>
        <end position="222"/>
    </location>
</feature>
<dbReference type="PROSITE" id="PS50928">
    <property type="entry name" value="ABC_TM1"/>
    <property type="match status" value="1"/>
</dbReference>
<evidence type="ECO:0000259" key="7">
    <source>
        <dbReference type="PROSITE" id="PS50928"/>
    </source>
</evidence>
<gene>
    <name evidence="8" type="ORF">GCM10009681_30310</name>
</gene>
<keyword evidence="3 6" id="KW-0812">Transmembrane</keyword>
<evidence type="ECO:0000256" key="2">
    <source>
        <dbReference type="ARBA" id="ARBA00022448"/>
    </source>
</evidence>
<evidence type="ECO:0000313" key="8">
    <source>
        <dbReference type="EMBL" id="GAA1757068.1"/>
    </source>
</evidence>
<dbReference type="SUPFAM" id="SSF161098">
    <property type="entry name" value="MetI-like"/>
    <property type="match status" value="1"/>
</dbReference>
<dbReference type="InterPro" id="IPR051204">
    <property type="entry name" value="ABC_transp_perm/SBD"/>
</dbReference>
<feature type="transmembrane region" description="Helical" evidence="6">
    <location>
        <begin position="149"/>
        <end position="177"/>
    </location>
</feature>
<sequence>MAFLVVRAVPADDPRNPWFSWEYIRQNSDSIQAALTQHVQLTVLAIAIAAAIAIPLAIVASRVRWLAGPILSLSGVLYTIPSLALFALLGPLLGLTVRTALVGLVMYALLAIVRNALTGLRQVPAEVRDAARGMGYGPAQLLWRIDLPLALPGILTGLRIATVSTVALVTVTSIVSYGGFGMEILTGFNHDFYRPQIMFATLACVTLALTFDLLLVLLGKVLMPWSRRRRAT</sequence>
<evidence type="ECO:0000256" key="5">
    <source>
        <dbReference type="ARBA" id="ARBA00023136"/>
    </source>
</evidence>
<reference evidence="9" key="1">
    <citation type="journal article" date="2019" name="Int. J. Syst. Evol. Microbiol.">
        <title>The Global Catalogue of Microorganisms (GCM) 10K type strain sequencing project: providing services to taxonomists for standard genome sequencing and annotation.</title>
        <authorList>
            <consortium name="The Broad Institute Genomics Platform"/>
            <consortium name="The Broad Institute Genome Sequencing Center for Infectious Disease"/>
            <person name="Wu L."/>
            <person name="Ma J."/>
        </authorList>
    </citation>
    <scope>NUCLEOTIDE SEQUENCE [LARGE SCALE GENOMIC DNA]</scope>
    <source>
        <strain evidence="9">JCM 13249</strain>
    </source>
</reference>
<keyword evidence="9" id="KW-1185">Reference proteome</keyword>
<dbReference type="InterPro" id="IPR035906">
    <property type="entry name" value="MetI-like_sf"/>
</dbReference>
<keyword evidence="2 6" id="KW-0813">Transport</keyword>
<dbReference type="CDD" id="cd06261">
    <property type="entry name" value="TM_PBP2"/>
    <property type="match status" value="1"/>
</dbReference>
<dbReference type="PANTHER" id="PTHR30177">
    <property type="entry name" value="GLYCINE BETAINE/L-PROLINE TRANSPORT SYSTEM PERMEASE PROTEIN PROW"/>
    <property type="match status" value="1"/>
</dbReference>
<dbReference type="Pfam" id="PF00528">
    <property type="entry name" value="BPD_transp_1"/>
    <property type="match status" value="1"/>
</dbReference>
<evidence type="ECO:0000256" key="3">
    <source>
        <dbReference type="ARBA" id="ARBA00022692"/>
    </source>
</evidence>
<accession>A0ABP4WKT3</accession>
<dbReference type="PANTHER" id="PTHR30177:SF4">
    <property type="entry name" value="OSMOPROTECTANT IMPORT PERMEASE PROTEIN OSMW"/>
    <property type="match status" value="1"/>
</dbReference>
<evidence type="ECO:0000256" key="1">
    <source>
        <dbReference type="ARBA" id="ARBA00004141"/>
    </source>
</evidence>
<protein>
    <recommendedName>
        <fullName evidence="7">ABC transmembrane type-1 domain-containing protein</fullName>
    </recommendedName>
</protein>
<feature type="transmembrane region" description="Helical" evidence="6">
    <location>
        <begin position="66"/>
        <end position="89"/>
    </location>
</feature>
<feature type="transmembrane region" description="Helical" evidence="6">
    <location>
        <begin position="39"/>
        <end position="59"/>
    </location>
</feature>
<dbReference type="Gene3D" id="1.10.3720.10">
    <property type="entry name" value="MetI-like"/>
    <property type="match status" value="1"/>
</dbReference>
<organism evidence="8 9">
    <name type="scientific">Luedemannella helvata</name>
    <dbReference type="NCBI Taxonomy" id="349315"/>
    <lineage>
        <taxon>Bacteria</taxon>
        <taxon>Bacillati</taxon>
        <taxon>Actinomycetota</taxon>
        <taxon>Actinomycetes</taxon>
        <taxon>Micromonosporales</taxon>
        <taxon>Micromonosporaceae</taxon>
        <taxon>Luedemannella</taxon>
    </lineage>
</organism>
<keyword evidence="4 6" id="KW-1133">Transmembrane helix</keyword>
<feature type="domain" description="ABC transmembrane type-1" evidence="7">
    <location>
        <begin position="35"/>
        <end position="215"/>
    </location>
</feature>
<dbReference type="RefSeq" id="WP_344081950.1">
    <property type="nucleotide sequence ID" value="NZ_BAAALS010000013.1"/>
</dbReference>
<keyword evidence="5 6" id="KW-0472">Membrane</keyword>
<comment type="similarity">
    <text evidence="6">Belongs to the binding-protein-dependent transport system permease family.</text>
</comment>
<dbReference type="Proteomes" id="UP001500655">
    <property type="component" value="Unassembled WGS sequence"/>
</dbReference>
<dbReference type="InterPro" id="IPR000515">
    <property type="entry name" value="MetI-like"/>
</dbReference>
<feature type="transmembrane region" description="Helical" evidence="6">
    <location>
        <begin position="95"/>
        <end position="113"/>
    </location>
</feature>
<evidence type="ECO:0000256" key="4">
    <source>
        <dbReference type="ARBA" id="ARBA00022989"/>
    </source>
</evidence>
<evidence type="ECO:0000256" key="6">
    <source>
        <dbReference type="RuleBase" id="RU363032"/>
    </source>
</evidence>